<dbReference type="EMBL" id="JAVDXO010000008">
    <property type="protein sequence ID" value="MDR7307934.1"/>
    <property type="molecule type" value="Genomic_DNA"/>
</dbReference>
<evidence type="ECO:0000313" key="1">
    <source>
        <dbReference type="EMBL" id="MDR7307934.1"/>
    </source>
</evidence>
<evidence type="ECO:0000313" key="2">
    <source>
        <dbReference type="Proteomes" id="UP001268089"/>
    </source>
</evidence>
<reference evidence="1 2" key="1">
    <citation type="submission" date="2023-07" db="EMBL/GenBank/DDBJ databases">
        <title>Sorghum-associated microbial communities from plants grown in Nebraska, USA.</title>
        <authorList>
            <person name="Schachtman D."/>
        </authorList>
    </citation>
    <scope>NUCLEOTIDE SEQUENCE [LARGE SCALE GENOMIC DNA]</scope>
    <source>
        <strain evidence="1 2">BE308</strain>
    </source>
</reference>
<comment type="caution">
    <text evidence="1">The sequence shown here is derived from an EMBL/GenBank/DDBJ whole genome shotgun (WGS) entry which is preliminary data.</text>
</comment>
<dbReference type="RefSeq" id="WP_310344563.1">
    <property type="nucleotide sequence ID" value="NZ_JAVDXO010000008.1"/>
</dbReference>
<organism evidence="1 2">
    <name type="scientific">Rhodoferax saidenbachensis</name>
    <dbReference type="NCBI Taxonomy" id="1484693"/>
    <lineage>
        <taxon>Bacteria</taxon>
        <taxon>Pseudomonadati</taxon>
        <taxon>Pseudomonadota</taxon>
        <taxon>Betaproteobacteria</taxon>
        <taxon>Burkholderiales</taxon>
        <taxon>Comamonadaceae</taxon>
        <taxon>Rhodoferax</taxon>
    </lineage>
</organism>
<gene>
    <name evidence="1" type="ORF">J2X15_003239</name>
</gene>
<dbReference type="Proteomes" id="UP001268089">
    <property type="component" value="Unassembled WGS sequence"/>
</dbReference>
<proteinExistence type="predicted"/>
<name>A0ABU1ZQX4_9BURK</name>
<accession>A0ABU1ZQX4</accession>
<sequence length="447" mass="50181">MSVTHSVNTSWDPDENQLIQRARLLNSSPEVVYDELMAYGSFLSSGHMILNRFDKELEVKLAERNDPLINLGLAYNGVNHEVLRNLYAQAKSGSGDAAYNKALQVAVLSNKAAADMDISFAMLPAISKDEFWRIAKEGDEDELSALLRNPGARGVLKDIFNRNPPLDSLPDERWRQLVMYATSNPGLNYDDSNEHGPDLTAWDIQKGVLNVLRTAPVDSHWVWALHPLLMVLNPSNVSRLPSKDEAIKLIERWRNVKVSKMFGEDKNEDDEGYYTGARMSDEFSCLLAALFGRVFVNNKFENIGSKGHEDLVMRCAWYGSEKMKSEEVQAGIDKDGNVFAMTALLNDNILLDKGCRRILETTLSRPLAAMYKRRCEQMRLRYKWFDTSPVSEDFEEESVTDEISALADAASVKALATELAVLKTSLAAISRSIFWATLILGGLILYK</sequence>
<keyword evidence="2" id="KW-1185">Reference proteome</keyword>
<protein>
    <submittedName>
        <fullName evidence="1">Uncharacterized protein</fullName>
    </submittedName>
</protein>